<evidence type="ECO:0000313" key="3">
    <source>
        <dbReference type="Proteomes" id="UP000501690"/>
    </source>
</evidence>
<dbReference type="Proteomes" id="UP000501690">
    <property type="component" value="Linkage Group LG2"/>
</dbReference>
<dbReference type="EMBL" id="CP039346">
    <property type="protein sequence ID" value="QCD83355.1"/>
    <property type="molecule type" value="Genomic_DNA"/>
</dbReference>
<dbReference type="AlphaFoldDB" id="A0A4D6L4G9"/>
<accession>A0A4D6L4G9</accession>
<protein>
    <recommendedName>
        <fullName evidence="4">U-box domain-containing protein</fullName>
    </recommendedName>
</protein>
<reference evidence="2 3" key="1">
    <citation type="submission" date="2019-04" db="EMBL/GenBank/DDBJ databases">
        <title>An improved genome assembly and genetic linkage map for asparagus bean, Vigna unguiculata ssp. sesquipedialis.</title>
        <authorList>
            <person name="Xia Q."/>
            <person name="Zhang R."/>
            <person name="Dong Y."/>
        </authorList>
    </citation>
    <scope>NUCLEOTIDE SEQUENCE [LARGE SCALE GENOMIC DNA]</scope>
    <source>
        <tissue evidence="2">Leaf</tissue>
    </source>
</reference>
<evidence type="ECO:0000313" key="2">
    <source>
        <dbReference type="EMBL" id="QCD83355.1"/>
    </source>
</evidence>
<evidence type="ECO:0008006" key="4">
    <source>
        <dbReference type="Google" id="ProtNLM"/>
    </source>
</evidence>
<organism evidence="2 3">
    <name type="scientific">Vigna unguiculata</name>
    <name type="common">Cowpea</name>
    <dbReference type="NCBI Taxonomy" id="3917"/>
    <lineage>
        <taxon>Eukaryota</taxon>
        <taxon>Viridiplantae</taxon>
        <taxon>Streptophyta</taxon>
        <taxon>Embryophyta</taxon>
        <taxon>Tracheophyta</taxon>
        <taxon>Spermatophyta</taxon>
        <taxon>Magnoliopsida</taxon>
        <taxon>eudicotyledons</taxon>
        <taxon>Gunneridae</taxon>
        <taxon>Pentapetalae</taxon>
        <taxon>rosids</taxon>
        <taxon>fabids</taxon>
        <taxon>Fabales</taxon>
        <taxon>Fabaceae</taxon>
        <taxon>Papilionoideae</taxon>
        <taxon>50 kb inversion clade</taxon>
        <taxon>NPAAA clade</taxon>
        <taxon>indigoferoid/millettioid clade</taxon>
        <taxon>Phaseoleae</taxon>
        <taxon>Vigna</taxon>
    </lineage>
</organism>
<name>A0A4D6L4G9_VIGUN</name>
<feature type="compositionally biased region" description="Basic and acidic residues" evidence="1">
    <location>
        <begin position="70"/>
        <end position="80"/>
    </location>
</feature>
<feature type="compositionally biased region" description="Polar residues" evidence="1">
    <location>
        <begin position="81"/>
        <end position="93"/>
    </location>
</feature>
<keyword evidence="3" id="KW-1185">Reference proteome</keyword>
<sequence>MLSDIAGSGLSDMVKCEYGCRLFVMKNSKEEDENIHHITPMVSFIISAVMLLSITKSLRRPLPHHHLRHKSEQSVTHDTDQSNPSPTTQIRADLSPMTQIRANMSPTIVKASKHSCFPRKIPHVSSPNETLLDYPDLAPNHMLQRLIQTWCSMNASHIIERIPTPNSLVNKTQISKVLKDASHSPLVCL</sequence>
<gene>
    <name evidence="2" type="ORF">DEO72_LG2g3699</name>
</gene>
<evidence type="ECO:0000256" key="1">
    <source>
        <dbReference type="SAM" id="MobiDB-lite"/>
    </source>
</evidence>
<feature type="region of interest" description="Disordered" evidence="1">
    <location>
        <begin position="66"/>
        <end position="93"/>
    </location>
</feature>
<proteinExistence type="predicted"/>